<keyword evidence="2" id="KW-1185">Reference proteome</keyword>
<reference evidence="1 2" key="1">
    <citation type="submission" date="2024-12" db="EMBL/GenBank/DDBJ databases">
        <title>The unique morphological basis and parallel evolutionary history of personate flowers in Penstemon.</title>
        <authorList>
            <person name="Depatie T.H."/>
            <person name="Wessinger C.A."/>
        </authorList>
    </citation>
    <scope>NUCLEOTIDE SEQUENCE [LARGE SCALE GENOMIC DNA]</scope>
    <source>
        <strain evidence="1">WTNN_2</strain>
        <tissue evidence="1">Leaf</tissue>
    </source>
</reference>
<accession>A0ABD3RHQ2</accession>
<dbReference type="Proteomes" id="UP001634393">
    <property type="component" value="Unassembled WGS sequence"/>
</dbReference>
<name>A0ABD3RHQ2_9LAMI</name>
<proteinExistence type="predicted"/>
<sequence length="19" mass="2198">MNNLTSCDMKIDILLLCEK</sequence>
<comment type="caution">
    <text evidence="1">The sequence shown here is derived from an EMBL/GenBank/DDBJ whole genome shotgun (WGS) entry which is preliminary data.</text>
</comment>
<evidence type="ECO:0000313" key="2">
    <source>
        <dbReference type="Proteomes" id="UP001634393"/>
    </source>
</evidence>
<dbReference type="AlphaFoldDB" id="A0ABD3RHQ2"/>
<protein>
    <submittedName>
        <fullName evidence="1">Uncharacterized protein</fullName>
    </submittedName>
</protein>
<evidence type="ECO:0000313" key="1">
    <source>
        <dbReference type="EMBL" id="KAL3812413.1"/>
    </source>
</evidence>
<gene>
    <name evidence="1" type="ORF">ACJIZ3_013681</name>
</gene>
<organism evidence="1 2">
    <name type="scientific">Penstemon smallii</name>
    <dbReference type="NCBI Taxonomy" id="265156"/>
    <lineage>
        <taxon>Eukaryota</taxon>
        <taxon>Viridiplantae</taxon>
        <taxon>Streptophyta</taxon>
        <taxon>Embryophyta</taxon>
        <taxon>Tracheophyta</taxon>
        <taxon>Spermatophyta</taxon>
        <taxon>Magnoliopsida</taxon>
        <taxon>eudicotyledons</taxon>
        <taxon>Gunneridae</taxon>
        <taxon>Pentapetalae</taxon>
        <taxon>asterids</taxon>
        <taxon>lamiids</taxon>
        <taxon>Lamiales</taxon>
        <taxon>Plantaginaceae</taxon>
        <taxon>Cheloneae</taxon>
        <taxon>Penstemon</taxon>
    </lineage>
</organism>
<dbReference type="EMBL" id="JBJXBP010000008">
    <property type="protein sequence ID" value="KAL3812413.1"/>
    <property type="molecule type" value="Genomic_DNA"/>
</dbReference>